<dbReference type="GO" id="GO:0006310">
    <property type="term" value="P:DNA recombination"/>
    <property type="evidence" value="ECO:0007669"/>
    <property type="project" value="InterPro"/>
</dbReference>
<evidence type="ECO:0000313" key="2">
    <source>
        <dbReference type="Proteomes" id="UP000029224"/>
    </source>
</evidence>
<dbReference type="InterPro" id="IPR013762">
    <property type="entry name" value="Integrase-like_cat_sf"/>
</dbReference>
<sequence>MLRDQLLAEGESRVLATMAVKSVESDSALAEMFDDLGIPGYSDKRAAYYAENQAAARAKAIKDNKTKARTISFAKLPKTRAILIKRVNKALPDDKNTRYLFPARETGANRAQKEHAWKPISRQSSYRKIATIRERLAEWVTKQSNKVRDLFEGIRLGLHSMRKAAVQRIFKAKGIEAASKWIGHGNGKGNLATTTDYLDHSAAADRELDDVNAESLGVAA</sequence>
<proteinExistence type="predicted"/>
<protein>
    <recommendedName>
        <fullName evidence="3">Tyr recombinase domain-containing protein</fullName>
    </recommendedName>
</protein>
<dbReference type="Proteomes" id="UP000029224">
    <property type="component" value="Unassembled WGS sequence"/>
</dbReference>
<dbReference type="AlphaFoldDB" id="A0A090U615"/>
<reference evidence="1 2" key="1">
    <citation type="submission" date="2014-09" db="EMBL/GenBank/DDBJ databases">
        <title>Vibrio maritimus JCM 19240. (C210) whole genome shotgun sequence.</title>
        <authorList>
            <person name="Sawabe T."/>
            <person name="Meirelles P."/>
            <person name="Nakanishi M."/>
            <person name="Sayaka M."/>
            <person name="Hattori M."/>
            <person name="Ohkuma M."/>
        </authorList>
    </citation>
    <scope>NUCLEOTIDE SEQUENCE [LARGE SCALE GENOMIC DNA]</scope>
    <source>
        <strain evidence="1 2">JCM 19240</strain>
    </source>
</reference>
<gene>
    <name evidence="1" type="ORF">JCM19240_3988</name>
</gene>
<evidence type="ECO:0000313" key="1">
    <source>
        <dbReference type="EMBL" id="GAL38277.1"/>
    </source>
</evidence>
<dbReference type="Gene3D" id="1.10.443.10">
    <property type="entry name" value="Intergrase catalytic core"/>
    <property type="match status" value="1"/>
</dbReference>
<organism evidence="1 2">
    <name type="scientific">Vibrio maritimus</name>
    <dbReference type="NCBI Taxonomy" id="990268"/>
    <lineage>
        <taxon>Bacteria</taxon>
        <taxon>Pseudomonadati</taxon>
        <taxon>Pseudomonadota</taxon>
        <taxon>Gammaproteobacteria</taxon>
        <taxon>Vibrionales</taxon>
        <taxon>Vibrionaceae</taxon>
        <taxon>Vibrio</taxon>
    </lineage>
</organism>
<comment type="caution">
    <text evidence="1">The sequence shown here is derived from an EMBL/GenBank/DDBJ whole genome shotgun (WGS) entry which is preliminary data.</text>
</comment>
<dbReference type="GO" id="GO:0003677">
    <property type="term" value="F:DNA binding"/>
    <property type="evidence" value="ECO:0007669"/>
    <property type="project" value="InterPro"/>
</dbReference>
<evidence type="ECO:0008006" key="3">
    <source>
        <dbReference type="Google" id="ProtNLM"/>
    </source>
</evidence>
<dbReference type="EMBL" id="BBMT01000033">
    <property type="protein sequence ID" value="GAL38277.1"/>
    <property type="molecule type" value="Genomic_DNA"/>
</dbReference>
<dbReference type="GO" id="GO:0015074">
    <property type="term" value="P:DNA integration"/>
    <property type="evidence" value="ECO:0007669"/>
    <property type="project" value="InterPro"/>
</dbReference>
<accession>A0A090U615</accession>
<reference evidence="1 2" key="2">
    <citation type="submission" date="2014-09" db="EMBL/GenBank/DDBJ databases">
        <authorList>
            <consortium name="NBRP consortium"/>
            <person name="Sawabe T."/>
            <person name="Meirelles P."/>
            <person name="Nakanishi M."/>
            <person name="Sayaka M."/>
            <person name="Hattori M."/>
            <person name="Ohkuma M."/>
        </authorList>
    </citation>
    <scope>NUCLEOTIDE SEQUENCE [LARGE SCALE GENOMIC DNA]</scope>
    <source>
        <strain evidence="1 2">JCM 19240</strain>
    </source>
</reference>
<keyword evidence="2" id="KW-1185">Reference proteome</keyword>
<name>A0A090U615_9VIBR</name>